<dbReference type="AlphaFoldDB" id="A0A1I7X218"/>
<proteinExistence type="predicted"/>
<sequence>MENSEIDDRNFNIKPLAIREIADTASIFYRNLTEYYKIIVLANILSSRSLRS</sequence>
<evidence type="ECO:0000313" key="1">
    <source>
        <dbReference type="Proteomes" id="UP000095283"/>
    </source>
</evidence>
<reference evidence="2" key="1">
    <citation type="submission" date="2016-11" db="UniProtKB">
        <authorList>
            <consortium name="WormBaseParasite"/>
        </authorList>
    </citation>
    <scope>IDENTIFICATION</scope>
</reference>
<dbReference type="WBParaSite" id="Hba_11514">
    <property type="protein sequence ID" value="Hba_11514"/>
    <property type="gene ID" value="Hba_11514"/>
</dbReference>
<accession>A0A1I7X218</accession>
<name>A0A1I7X218_HETBA</name>
<evidence type="ECO:0000313" key="2">
    <source>
        <dbReference type="WBParaSite" id="Hba_11514"/>
    </source>
</evidence>
<dbReference type="Proteomes" id="UP000095283">
    <property type="component" value="Unplaced"/>
</dbReference>
<protein>
    <submittedName>
        <fullName evidence="2">DNA topoisomerase (ATP-hydrolyzing)</fullName>
    </submittedName>
</protein>
<organism evidence="1 2">
    <name type="scientific">Heterorhabditis bacteriophora</name>
    <name type="common">Entomopathogenic nematode worm</name>
    <dbReference type="NCBI Taxonomy" id="37862"/>
    <lineage>
        <taxon>Eukaryota</taxon>
        <taxon>Metazoa</taxon>
        <taxon>Ecdysozoa</taxon>
        <taxon>Nematoda</taxon>
        <taxon>Chromadorea</taxon>
        <taxon>Rhabditida</taxon>
        <taxon>Rhabditina</taxon>
        <taxon>Rhabditomorpha</taxon>
        <taxon>Strongyloidea</taxon>
        <taxon>Heterorhabditidae</taxon>
        <taxon>Heterorhabditis</taxon>
    </lineage>
</organism>
<keyword evidence="1" id="KW-1185">Reference proteome</keyword>